<dbReference type="Pfam" id="PF01535">
    <property type="entry name" value="PPR"/>
    <property type="match status" value="4"/>
</dbReference>
<dbReference type="InterPro" id="IPR002885">
    <property type="entry name" value="PPR_rpt"/>
</dbReference>
<dbReference type="InterPro" id="IPR011990">
    <property type="entry name" value="TPR-like_helical_dom_sf"/>
</dbReference>
<dbReference type="EMBL" id="CM007384">
    <property type="protein sequence ID" value="ONK71347.1"/>
    <property type="molecule type" value="Genomic_DNA"/>
</dbReference>
<proteinExistence type="predicted"/>
<dbReference type="GO" id="GO:0005739">
    <property type="term" value="C:mitochondrion"/>
    <property type="evidence" value="ECO:0007669"/>
    <property type="project" value="GOC"/>
</dbReference>
<keyword evidence="4" id="KW-1185">Reference proteome</keyword>
<feature type="repeat" description="PPR" evidence="2">
    <location>
        <begin position="281"/>
        <end position="315"/>
    </location>
</feature>
<dbReference type="OMA" id="FRRMQMV"/>
<dbReference type="Proteomes" id="UP000243459">
    <property type="component" value="Chromosome 4"/>
</dbReference>
<feature type="repeat" description="PPR" evidence="2">
    <location>
        <begin position="74"/>
        <end position="104"/>
    </location>
</feature>
<gene>
    <name evidence="3" type="ORF">A4U43_C04F7570</name>
</gene>
<dbReference type="NCBIfam" id="TIGR00756">
    <property type="entry name" value="PPR"/>
    <property type="match status" value="4"/>
</dbReference>
<accession>A0A5P1F1Q9</accession>
<feature type="repeat" description="PPR" evidence="2">
    <location>
        <begin position="180"/>
        <end position="214"/>
    </location>
</feature>
<dbReference type="InterPro" id="IPR046848">
    <property type="entry name" value="E_motif"/>
</dbReference>
<dbReference type="InterPro" id="IPR046960">
    <property type="entry name" value="PPR_At4g14850-like_plant"/>
</dbReference>
<keyword evidence="1" id="KW-0677">Repeat</keyword>
<evidence type="ECO:0000313" key="3">
    <source>
        <dbReference type="EMBL" id="ONK71347.1"/>
    </source>
</evidence>
<dbReference type="GO" id="GO:0003723">
    <property type="term" value="F:RNA binding"/>
    <property type="evidence" value="ECO:0007669"/>
    <property type="project" value="InterPro"/>
</dbReference>
<dbReference type="Pfam" id="PF13041">
    <property type="entry name" value="PPR_2"/>
    <property type="match status" value="2"/>
</dbReference>
<dbReference type="FunFam" id="1.25.40.10:FF:000348">
    <property type="entry name" value="Pentatricopeptide repeat-containing protein chloroplastic"/>
    <property type="match status" value="1"/>
</dbReference>
<dbReference type="Pfam" id="PF20431">
    <property type="entry name" value="E_motif"/>
    <property type="match status" value="1"/>
</dbReference>
<name>A0A5P1F1Q9_ASPOF</name>
<dbReference type="FunFam" id="1.25.40.10:FF:000184">
    <property type="entry name" value="Pentatricopeptide repeat-containing protein, chloroplastic"/>
    <property type="match status" value="1"/>
</dbReference>
<evidence type="ECO:0008006" key="5">
    <source>
        <dbReference type="Google" id="ProtNLM"/>
    </source>
</evidence>
<evidence type="ECO:0000313" key="4">
    <source>
        <dbReference type="Proteomes" id="UP000243459"/>
    </source>
</evidence>
<evidence type="ECO:0000256" key="2">
    <source>
        <dbReference type="PROSITE-ProRule" id="PRU00708"/>
    </source>
</evidence>
<sequence length="540" mass="60639">MRIQPWVFKQIENQITLILKNCLSFRDLKKIHAHALVSSMSQSCYLATQIINVCNVKAKIDYATLVFSQITDPNIFLYNALIRAYTQNNHFYQAIVLYRQMLRSPQAQITILADKFTYPFVIKACAGILLLDSGKQVHAHVFRSGLDSVPIIQNSLIEMYSKCDDLINVRNLFDEMPERDVLTYNTLVSAYARLSQMKKARAIFDSMPNRTIVSWTALICGYTSACQYSKAIEGFHKMQSEGFEPDDICIVSILPACSHLGALELGKWLHTYSKKHGFTKKIYVCNALIEMYSKCGSIDQAKQIFDDMIDRDVITWSSTVGGLAAHGRAREAIELFTTMEKENRVKPNKITFVGVLNACAHGGLLDEGLNYFSSMTNIYGFIPEIEHYGCLIDLLGRSGHITRALEIISGMPVPADAAIWGSLLSACRTHGDINTAVRAMEELVELEPEDSGNYVLLSNAYAAEGRWDGVARLRKMMRGRRLKRTPGCSLIEVHNVVQEFIAGDCLNLEFGGISEMLDLLVLSIGEAEEEVKMFEFKLDV</sequence>
<organism evidence="3 4">
    <name type="scientific">Asparagus officinalis</name>
    <name type="common">Garden asparagus</name>
    <dbReference type="NCBI Taxonomy" id="4686"/>
    <lineage>
        <taxon>Eukaryota</taxon>
        <taxon>Viridiplantae</taxon>
        <taxon>Streptophyta</taxon>
        <taxon>Embryophyta</taxon>
        <taxon>Tracheophyta</taxon>
        <taxon>Spermatophyta</taxon>
        <taxon>Magnoliopsida</taxon>
        <taxon>Liliopsida</taxon>
        <taxon>Asparagales</taxon>
        <taxon>Asparagaceae</taxon>
        <taxon>Asparagoideae</taxon>
        <taxon>Asparagus</taxon>
    </lineage>
</organism>
<reference evidence="4" key="1">
    <citation type="journal article" date="2017" name="Nat. Commun.">
        <title>The asparagus genome sheds light on the origin and evolution of a young Y chromosome.</title>
        <authorList>
            <person name="Harkess A."/>
            <person name="Zhou J."/>
            <person name="Xu C."/>
            <person name="Bowers J.E."/>
            <person name="Van der Hulst R."/>
            <person name="Ayyampalayam S."/>
            <person name="Mercati F."/>
            <person name="Riccardi P."/>
            <person name="McKain M.R."/>
            <person name="Kakrana A."/>
            <person name="Tang H."/>
            <person name="Ray J."/>
            <person name="Groenendijk J."/>
            <person name="Arikit S."/>
            <person name="Mathioni S.M."/>
            <person name="Nakano M."/>
            <person name="Shan H."/>
            <person name="Telgmann-Rauber A."/>
            <person name="Kanno A."/>
            <person name="Yue Z."/>
            <person name="Chen H."/>
            <person name="Li W."/>
            <person name="Chen Y."/>
            <person name="Xu X."/>
            <person name="Zhang Y."/>
            <person name="Luo S."/>
            <person name="Chen H."/>
            <person name="Gao J."/>
            <person name="Mao Z."/>
            <person name="Pires J.C."/>
            <person name="Luo M."/>
            <person name="Kudrna D."/>
            <person name="Wing R.A."/>
            <person name="Meyers B.C."/>
            <person name="Yi K."/>
            <person name="Kong H."/>
            <person name="Lavrijsen P."/>
            <person name="Sunseri F."/>
            <person name="Falavigna A."/>
            <person name="Ye Y."/>
            <person name="Leebens-Mack J.H."/>
            <person name="Chen G."/>
        </authorList>
    </citation>
    <scope>NUCLEOTIDE SEQUENCE [LARGE SCALE GENOMIC DNA]</scope>
    <source>
        <strain evidence="4">cv. DH0086</strain>
    </source>
</reference>
<evidence type="ECO:0000256" key="1">
    <source>
        <dbReference type="ARBA" id="ARBA00022737"/>
    </source>
</evidence>
<dbReference type="PANTHER" id="PTHR47926:SF415">
    <property type="entry name" value="PENTATRICOPEPTIDE REPEAT-CONTAINING PROTEIN"/>
    <property type="match status" value="1"/>
</dbReference>
<protein>
    <recommendedName>
        <fullName evidence="5">Pentacotripeptide-repeat region of PRORP domain-containing protein</fullName>
    </recommendedName>
</protein>
<dbReference type="PROSITE" id="PS51375">
    <property type="entry name" value="PPR"/>
    <property type="match status" value="3"/>
</dbReference>
<dbReference type="OrthoDB" id="185373at2759"/>
<dbReference type="AlphaFoldDB" id="A0A5P1F1Q9"/>
<dbReference type="Gene3D" id="1.25.40.10">
    <property type="entry name" value="Tetratricopeptide repeat domain"/>
    <property type="match status" value="4"/>
</dbReference>
<dbReference type="Gramene" id="ONK71347">
    <property type="protein sequence ID" value="ONK71347"/>
    <property type="gene ID" value="A4U43_C04F7570"/>
</dbReference>
<dbReference type="SUPFAM" id="SSF48452">
    <property type="entry name" value="TPR-like"/>
    <property type="match status" value="1"/>
</dbReference>
<dbReference type="GO" id="GO:0080156">
    <property type="term" value="P:mitochondrial mRNA modification"/>
    <property type="evidence" value="ECO:0007669"/>
    <property type="project" value="EnsemblPlants"/>
</dbReference>
<dbReference type="PANTHER" id="PTHR47926">
    <property type="entry name" value="PENTATRICOPEPTIDE REPEAT-CONTAINING PROTEIN"/>
    <property type="match status" value="1"/>
</dbReference>